<accession>A0AA38T2M2</accession>
<dbReference type="Proteomes" id="UP001172457">
    <property type="component" value="Chromosome 5"/>
</dbReference>
<gene>
    <name evidence="3" type="ORF">OSB04_018889</name>
</gene>
<evidence type="ECO:0008006" key="5">
    <source>
        <dbReference type="Google" id="ProtNLM"/>
    </source>
</evidence>
<comment type="caution">
    <text evidence="3">The sequence shown here is derived from an EMBL/GenBank/DDBJ whole genome shotgun (WGS) entry which is preliminary data.</text>
</comment>
<keyword evidence="4" id="KW-1185">Reference proteome</keyword>
<feature type="region of interest" description="Disordered" evidence="1">
    <location>
        <begin position="1"/>
        <end position="57"/>
    </location>
</feature>
<keyword evidence="2" id="KW-0812">Transmembrane</keyword>
<organism evidence="3 4">
    <name type="scientific">Centaurea solstitialis</name>
    <name type="common">yellow star-thistle</name>
    <dbReference type="NCBI Taxonomy" id="347529"/>
    <lineage>
        <taxon>Eukaryota</taxon>
        <taxon>Viridiplantae</taxon>
        <taxon>Streptophyta</taxon>
        <taxon>Embryophyta</taxon>
        <taxon>Tracheophyta</taxon>
        <taxon>Spermatophyta</taxon>
        <taxon>Magnoliopsida</taxon>
        <taxon>eudicotyledons</taxon>
        <taxon>Gunneridae</taxon>
        <taxon>Pentapetalae</taxon>
        <taxon>asterids</taxon>
        <taxon>campanulids</taxon>
        <taxon>Asterales</taxon>
        <taxon>Asteraceae</taxon>
        <taxon>Carduoideae</taxon>
        <taxon>Cardueae</taxon>
        <taxon>Centaureinae</taxon>
        <taxon>Centaurea</taxon>
    </lineage>
</organism>
<dbReference type="InterPro" id="IPR052843">
    <property type="entry name" value="ER_body_metal_sequester"/>
</dbReference>
<evidence type="ECO:0000256" key="1">
    <source>
        <dbReference type="SAM" id="MobiDB-lite"/>
    </source>
</evidence>
<feature type="region of interest" description="Disordered" evidence="1">
    <location>
        <begin position="217"/>
        <end position="254"/>
    </location>
</feature>
<feature type="compositionally biased region" description="Polar residues" evidence="1">
    <location>
        <begin position="103"/>
        <end position="113"/>
    </location>
</feature>
<dbReference type="PANTHER" id="PTHR38937">
    <property type="entry name" value="MEMBRANE PROTEIN OF ER BODY-LIKE PROTEIN"/>
    <property type="match status" value="1"/>
</dbReference>
<feature type="compositionally biased region" description="Polar residues" evidence="1">
    <location>
        <begin position="227"/>
        <end position="243"/>
    </location>
</feature>
<keyword evidence="2" id="KW-0472">Membrane</keyword>
<dbReference type="AlphaFoldDB" id="A0AA38T2M2"/>
<feature type="transmembrane region" description="Helical" evidence="2">
    <location>
        <begin position="649"/>
        <end position="669"/>
    </location>
</feature>
<keyword evidence="2" id="KW-1133">Transmembrane helix</keyword>
<feature type="compositionally biased region" description="Acidic residues" evidence="1">
    <location>
        <begin position="14"/>
        <end position="26"/>
    </location>
</feature>
<sequence length="733" mass="81609">MEVQQQQQQQQQQLEEEEVVDDEMEQEGLIARKRSIHQTPFSTTNPVDGQEEEQNDIKVKVDEEDQKQGEYCVYYDTDKGYESGLHHESSTNGIDSAAHPKENTSVTTNHNQENGKGLYPIISNQNGQHQKLNEISEVNEVINKETESSDINEVINKETESSDINEVIKDGEDEIAEFDVETVIKKQETHDLFCPNCNSCITKRVILRKRKRRIPALSEDAKRNKPETSVQNELNAVSSNNEAQPPASDESDHQREPDVFRCLSCFSIFMPTGTGFKLFRMFGNKSDEESNQHPQKEAGVKRRWFSSIFKSDKVEQSNNVASSSLDGRIEDVHDQLLTSYQIDSDAKSDYPGMYVIRPPANNNNNNENNNVEPTENDISSLQHDGLRLVVPPNVGSLIIDNSHMNQELDVSVQMNTPGSDEKGGANSSFSPPASTLERSNLVDQMKDLQFPTNVTINGKEQKMDKDKVASTDNVDGQITVQNNAEIHLEEPLKDVLTDKQTTIVQDLKKQWKHYSGSQQGAAATATLTGGRSVEIIKSIVYGGLMESIASLSVVSSAVGANAATLNVLALGLANIFGGLFVIGHDLWDLKAEQTSGPSEEDRYQQFLGRRENFTIHVVVCLLSYLVFGFLPPVVYGFSFRESNDRDLKLLMVAVASIICIMILAAAKAYVQSKPYFKTITYYLTFVFMVSGASFLFGDLIARLLEKIDIFHSGSVENLISIHGGNSKPALATY</sequence>
<feature type="compositionally biased region" description="Polar residues" evidence="1">
    <location>
        <begin position="425"/>
        <end position="435"/>
    </location>
</feature>
<evidence type="ECO:0000256" key="2">
    <source>
        <dbReference type="SAM" id="Phobius"/>
    </source>
</evidence>
<feature type="transmembrane region" description="Helical" evidence="2">
    <location>
        <begin position="681"/>
        <end position="701"/>
    </location>
</feature>
<feature type="compositionally biased region" description="Polar residues" evidence="1">
    <location>
        <begin position="37"/>
        <end position="47"/>
    </location>
</feature>
<feature type="transmembrane region" description="Helical" evidence="2">
    <location>
        <begin position="613"/>
        <end position="637"/>
    </location>
</feature>
<feature type="compositionally biased region" description="Low complexity" evidence="1">
    <location>
        <begin position="1"/>
        <end position="13"/>
    </location>
</feature>
<dbReference type="PANTHER" id="PTHR38937:SF2">
    <property type="entry name" value="MEMBRANE PROTEIN OF ER BODY-LIKE PROTEIN ISOFORM X1"/>
    <property type="match status" value="1"/>
</dbReference>
<name>A0AA38T2M2_9ASTR</name>
<protein>
    <recommendedName>
        <fullName evidence="5">Membrane protein of ER body-like protein</fullName>
    </recommendedName>
</protein>
<dbReference type="EMBL" id="JARYMX010000005">
    <property type="protein sequence ID" value="KAJ9546346.1"/>
    <property type="molecule type" value="Genomic_DNA"/>
</dbReference>
<proteinExistence type="predicted"/>
<evidence type="ECO:0000313" key="4">
    <source>
        <dbReference type="Proteomes" id="UP001172457"/>
    </source>
</evidence>
<feature type="region of interest" description="Disordered" evidence="1">
    <location>
        <begin position="85"/>
        <end position="113"/>
    </location>
</feature>
<feature type="region of interest" description="Disordered" evidence="1">
    <location>
        <begin position="414"/>
        <end position="435"/>
    </location>
</feature>
<reference evidence="3" key="1">
    <citation type="submission" date="2023-03" db="EMBL/GenBank/DDBJ databases">
        <title>Chromosome-scale reference genome and RAD-based genetic map of yellow starthistle (Centaurea solstitialis) reveal putative structural variation and QTLs associated with invader traits.</title>
        <authorList>
            <person name="Reatini B."/>
            <person name="Cang F.A."/>
            <person name="Jiang Q."/>
            <person name="Mckibben M.T.W."/>
            <person name="Barker M.S."/>
            <person name="Rieseberg L.H."/>
            <person name="Dlugosch K.M."/>
        </authorList>
    </citation>
    <scope>NUCLEOTIDE SEQUENCE</scope>
    <source>
        <strain evidence="3">CAN-66</strain>
        <tissue evidence="3">Leaf</tissue>
    </source>
</reference>
<evidence type="ECO:0000313" key="3">
    <source>
        <dbReference type="EMBL" id="KAJ9546346.1"/>
    </source>
</evidence>